<dbReference type="Pfam" id="PF02225">
    <property type="entry name" value="PA"/>
    <property type="match status" value="1"/>
</dbReference>
<dbReference type="PANTHER" id="PTHR10404:SF46">
    <property type="entry name" value="VACUOLAR PROTEIN SORTING-ASSOCIATED PROTEIN 70"/>
    <property type="match status" value="1"/>
</dbReference>
<dbReference type="CDD" id="cd02121">
    <property type="entry name" value="PA_GCPII_like"/>
    <property type="match status" value="1"/>
</dbReference>
<dbReference type="GeneID" id="54582662"/>
<dbReference type="EMBL" id="ML987197">
    <property type="protein sequence ID" value="KAF2247507.1"/>
    <property type="molecule type" value="Genomic_DNA"/>
</dbReference>
<dbReference type="FunFam" id="3.50.30.30:FF:000008">
    <property type="entry name" value="Glutamate carboxypeptidase 2"/>
    <property type="match status" value="1"/>
</dbReference>
<dbReference type="RefSeq" id="XP_033682511.1">
    <property type="nucleotide sequence ID" value="XM_033829332.1"/>
</dbReference>
<dbReference type="InterPro" id="IPR039373">
    <property type="entry name" value="Peptidase_M28B"/>
</dbReference>
<keyword evidence="6" id="KW-0378">Hydrolase</keyword>
<dbReference type="InterPro" id="IPR007484">
    <property type="entry name" value="Peptidase_M28"/>
</dbReference>
<feature type="transmembrane region" description="Helical" evidence="2">
    <location>
        <begin position="25"/>
        <end position="49"/>
    </location>
</feature>
<dbReference type="Gene3D" id="1.20.930.40">
    <property type="entry name" value="Transferrin receptor-like, dimerisation domain"/>
    <property type="match status" value="1"/>
</dbReference>
<gene>
    <name evidence="6" type="ORF">BU26DRAFT_520638</name>
</gene>
<keyword evidence="6" id="KW-0645">Protease</keyword>
<evidence type="ECO:0000259" key="5">
    <source>
        <dbReference type="Pfam" id="PF04389"/>
    </source>
</evidence>
<reference evidence="6" key="1">
    <citation type="journal article" date="2020" name="Stud. Mycol.">
        <title>101 Dothideomycetes genomes: a test case for predicting lifestyles and emergence of pathogens.</title>
        <authorList>
            <person name="Haridas S."/>
            <person name="Albert R."/>
            <person name="Binder M."/>
            <person name="Bloem J."/>
            <person name="Labutti K."/>
            <person name="Salamov A."/>
            <person name="Andreopoulos B."/>
            <person name="Baker S."/>
            <person name="Barry K."/>
            <person name="Bills G."/>
            <person name="Bluhm B."/>
            <person name="Cannon C."/>
            <person name="Castanera R."/>
            <person name="Culley D."/>
            <person name="Daum C."/>
            <person name="Ezra D."/>
            <person name="Gonzalez J."/>
            <person name="Henrissat B."/>
            <person name="Kuo A."/>
            <person name="Liang C."/>
            <person name="Lipzen A."/>
            <person name="Lutzoni F."/>
            <person name="Magnuson J."/>
            <person name="Mondo S."/>
            <person name="Nolan M."/>
            <person name="Ohm R."/>
            <person name="Pangilinan J."/>
            <person name="Park H.-J."/>
            <person name="Ramirez L."/>
            <person name="Alfaro M."/>
            <person name="Sun H."/>
            <person name="Tritt A."/>
            <person name="Yoshinaga Y."/>
            <person name="Zwiers L.-H."/>
            <person name="Turgeon B."/>
            <person name="Goodwin S."/>
            <person name="Spatafora J."/>
            <person name="Crous P."/>
            <person name="Grigoriev I."/>
        </authorList>
    </citation>
    <scope>NUCLEOTIDE SEQUENCE</scope>
    <source>
        <strain evidence="6">CBS 122368</strain>
    </source>
</reference>
<sequence length="798" mass="88224">MADERTPLIAVVQTRPHRDRYPHHTLRYVCTIGLTAVLFLGLAAVILVLNFAPLNDGDETEWPMHLLPSQMHNIPASWPYSTGLEYEDLQAILITTPDPEKAREWSKYYTSGPHLAGKNLSQAIWTKEKWMEFGVENSLIVDYDIYVNYPKGHRLALLEKEQEENGGSAAIDETEWKIKYEASLEEDVLKEDATSGLAGRIPTFHGYSASGNVTAPYVYVNYGTYKDFEELQAANISLEGKIALIKYGGIFRGLKVKRAQELGMVGAVIYTDPGDDGEVTEYNGNATYPDGPARQPSSVQRGSCQFLSFAPGDPTTPGYPSKPGVPRQPVDHAIPSIPSIPISYEDALPLLRALNGHGPKASSFNKYWKGGGLGYKGVEYNIGPSPDHLRLNLVNEQEYVITPMWNVIGIINGTIPDEVVVLGNHRDAWIAGGAGDPNSGSAALNEVIRSFGIALQAGWKPLRTIVFASWDGEEYGLLGSTEWVEEYIPWLSSSTIAYLNVDVGTNGPHFRLSAAPLLNKVAVETLDLIPSPNQTTPGQTVGDVWNKHISTMGSGSDFTAFQDFAGIPSLDMGFGFGAKAPVYHYHSNYDSFDWMERFGDPTFEYHATIAKLWALVAANLVETPVIQLNVTEYALGLGKYVESVKEKAKEATMKTGGAGKREDDEADDVFAPLDRAIGHFHFASKVHDGLAASLLYDLYHNDIPWWKWWERVKLYYAIRRVNTKYKLLERKFLYADGLDGRPWFKHVVFAPGKWTGYAGATFPGIVEGIEEGSEEGVRKWVDIAAKLVEDAAASLEDE</sequence>
<evidence type="ECO:0000256" key="2">
    <source>
        <dbReference type="SAM" id="Phobius"/>
    </source>
</evidence>
<keyword evidence="2" id="KW-0472">Membrane</keyword>
<dbReference type="OrthoDB" id="5841748at2759"/>
<dbReference type="CDD" id="cd08022">
    <property type="entry name" value="M28_PSMA_like"/>
    <property type="match status" value="1"/>
</dbReference>
<dbReference type="InterPro" id="IPR036757">
    <property type="entry name" value="TFR-like_dimer_dom_sf"/>
</dbReference>
<keyword evidence="6" id="KW-0121">Carboxypeptidase</keyword>
<dbReference type="PANTHER" id="PTHR10404">
    <property type="entry name" value="N-ACETYLATED-ALPHA-LINKED ACIDIC DIPEPTIDASE"/>
    <property type="match status" value="1"/>
</dbReference>
<dbReference type="InterPro" id="IPR046450">
    <property type="entry name" value="PA_dom_sf"/>
</dbReference>
<proteinExistence type="inferred from homology"/>
<evidence type="ECO:0000259" key="4">
    <source>
        <dbReference type="Pfam" id="PF04253"/>
    </source>
</evidence>
<keyword evidence="2" id="KW-1133">Transmembrane helix</keyword>
<dbReference type="FunFam" id="3.40.630.10:FF:000101">
    <property type="entry name" value="N-acetylated alpha-linked acidic dipeptidase like 1"/>
    <property type="match status" value="1"/>
</dbReference>
<feature type="domain" description="PA" evidence="3">
    <location>
        <begin position="213"/>
        <end position="292"/>
    </location>
</feature>
<evidence type="ECO:0000313" key="7">
    <source>
        <dbReference type="Proteomes" id="UP000800094"/>
    </source>
</evidence>
<dbReference type="Gene3D" id="3.40.630.10">
    <property type="entry name" value="Zn peptidases"/>
    <property type="match status" value="1"/>
</dbReference>
<keyword evidence="7" id="KW-1185">Reference proteome</keyword>
<comment type="similarity">
    <text evidence="1">Belongs to the peptidase M28 family. M28B subfamily.</text>
</comment>
<dbReference type="SUPFAM" id="SSF53187">
    <property type="entry name" value="Zn-dependent exopeptidases"/>
    <property type="match status" value="1"/>
</dbReference>
<dbReference type="AlphaFoldDB" id="A0A6A6IBC1"/>
<protein>
    <submittedName>
        <fullName evidence="6">Glutamate carboxypeptidase 2</fullName>
    </submittedName>
</protein>
<organism evidence="6 7">
    <name type="scientific">Trematosphaeria pertusa</name>
    <dbReference type="NCBI Taxonomy" id="390896"/>
    <lineage>
        <taxon>Eukaryota</taxon>
        <taxon>Fungi</taxon>
        <taxon>Dikarya</taxon>
        <taxon>Ascomycota</taxon>
        <taxon>Pezizomycotina</taxon>
        <taxon>Dothideomycetes</taxon>
        <taxon>Pleosporomycetidae</taxon>
        <taxon>Pleosporales</taxon>
        <taxon>Massarineae</taxon>
        <taxon>Trematosphaeriaceae</taxon>
        <taxon>Trematosphaeria</taxon>
    </lineage>
</organism>
<dbReference type="SUPFAM" id="SSF52025">
    <property type="entry name" value="PA domain"/>
    <property type="match status" value="1"/>
</dbReference>
<dbReference type="SUPFAM" id="SSF47672">
    <property type="entry name" value="Transferrin receptor-like dimerisation domain"/>
    <property type="match status" value="1"/>
</dbReference>
<keyword evidence="2" id="KW-0812">Transmembrane</keyword>
<dbReference type="Gene3D" id="3.50.30.30">
    <property type="match status" value="1"/>
</dbReference>
<dbReference type="InterPro" id="IPR003137">
    <property type="entry name" value="PA_domain"/>
</dbReference>
<dbReference type="Pfam" id="PF04389">
    <property type="entry name" value="Peptidase_M28"/>
    <property type="match status" value="1"/>
</dbReference>
<feature type="domain" description="Peptidase M28" evidence="5">
    <location>
        <begin position="406"/>
        <end position="593"/>
    </location>
</feature>
<dbReference type="Proteomes" id="UP000800094">
    <property type="component" value="Unassembled WGS sequence"/>
</dbReference>
<evidence type="ECO:0000259" key="3">
    <source>
        <dbReference type="Pfam" id="PF02225"/>
    </source>
</evidence>
<dbReference type="InterPro" id="IPR007365">
    <property type="entry name" value="TFR-like_dimer_dom"/>
</dbReference>
<dbReference type="Pfam" id="PF04253">
    <property type="entry name" value="TFR_dimer"/>
    <property type="match status" value="1"/>
</dbReference>
<evidence type="ECO:0000256" key="1">
    <source>
        <dbReference type="ARBA" id="ARBA00005634"/>
    </source>
</evidence>
<accession>A0A6A6IBC1</accession>
<feature type="domain" description="Transferrin receptor-like dimerisation" evidence="4">
    <location>
        <begin position="670"/>
        <end position="796"/>
    </location>
</feature>
<evidence type="ECO:0000313" key="6">
    <source>
        <dbReference type="EMBL" id="KAF2247507.1"/>
    </source>
</evidence>
<dbReference type="GO" id="GO:0004180">
    <property type="term" value="F:carboxypeptidase activity"/>
    <property type="evidence" value="ECO:0007669"/>
    <property type="project" value="UniProtKB-KW"/>
</dbReference>
<name>A0A6A6IBC1_9PLEO</name>